<keyword evidence="2" id="KW-1185">Reference proteome</keyword>
<accession>A0A8T4J714</accession>
<feature type="non-terminal residue" evidence="1">
    <location>
        <position position="77"/>
    </location>
</feature>
<comment type="caution">
    <text evidence="1">The sequence shown here is derived from an EMBL/GenBank/DDBJ whole genome shotgun (WGS) entry which is preliminary data.</text>
</comment>
<gene>
    <name evidence="1" type="ORF">KDA82_40990</name>
</gene>
<dbReference type="AlphaFoldDB" id="A0A8T4J714"/>
<feature type="non-terminal residue" evidence="1">
    <location>
        <position position="1"/>
    </location>
</feature>
<dbReference type="EMBL" id="JAGSMN010002392">
    <property type="protein sequence ID" value="MBR7679200.1"/>
    <property type="molecule type" value="Genomic_DNA"/>
</dbReference>
<protein>
    <submittedName>
        <fullName evidence="1">Uncharacterized protein</fullName>
    </submittedName>
</protein>
<organism evidence="1 2">
    <name type="scientific">Streptomyces daliensis</name>
    <dbReference type="NCBI Taxonomy" id="299421"/>
    <lineage>
        <taxon>Bacteria</taxon>
        <taxon>Bacillati</taxon>
        <taxon>Actinomycetota</taxon>
        <taxon>Actinomycetes</taxon>
        <taxon>Kitasatosporales</taxon>
        <taxon>Streptomycetaceae</taxon>
        <taxon>Streptomyces</taxon>
    </lineage>
</organism>
<sequence length="77" mass="7254">GGEPQGRVVGEGGGTGEARVVPAAVDVDIDLAADGGLTARATLSASAEQGAHGVTVSCDGGRVARGSVTVDDAAPAP</sequence>
<dbReference type="Proteomes" id="UP000675554">
    <property type="component" value="Unassembled WGS sequence"/>
</dbReference>
<name>A0A8T4J714_9ACTN</name>
<reference evidence="1" key="1">
    <citation type="submission" date="2021-04" db="EMBL/GenBank/DDBJ databases">
        <title>Sequencing of actinobacteria type strains.</title>
        <authorList>
            <person name="Nguyen G.-S."/>
            <person name="Wentzel A."/>
        </authorList>
    </citation>
    <scope>NUCLEOTIDE SEQUENCE</scope>
    <source>
        <strain evidence="1">DSM 42095</strain>
    </source>
</reference>
<evidence type="ECO:0000313" key="1">
    <source>
        <dbReference type="EMBL" id="MBR7679200.1"/>
    </source>
</evidence>
<proteinExistence type="predicted"/>
<evidence type="ECO:0000313" key="2">
    <source>
        <dbReference type="Proteomes" id="UP000675554"/>
    </source>
</evidence>